<dbReference type="AlphaFoldDB" id="A0AAE1B006"/>
<sequence>MVTEKETTGYNYQLPHLKCLVHAWRCQYRIKVTRLKTELENHWNDGIETSNRICWIINLERICTRRITSKKMFTLEWLCGELFLSIAVKYQNHWYRYVQGHCN</sequence>
<organism evidence="1 2">
    <name type="scientific">Elysia crispata</name>
    <name type="common">lettuce slug</name>
    <dbReference type="NCBI Taxonomy" id="231223"/>
    <lineage>
        <taxon>Eukaryota</taxon>
        <taxon>Metazoa</taxon>
        <taxon>Spiralia</taxon>
        <taxon>Lophotrochozoa</taxon>
        <taxon>Mollusca</taxon>
        <taxon>Gastropoda</taxon>
        <taxon>Heterobranchia</taxon>
        <taxon>Euthyneura</taxon>
        <taxon>Panpulmonata</taxon>
        <taxon>Sacoglossa</taxon>
        <taxon>Placobranchoidea</taxon>
        <taxon>Plakobranchidae</taxon>
        <taxon>Elysia</taxon>
    </lineage>
</organism>
<evidence type="ECO:0000313" key="2">
    <source>
        <dbReference type="Proteomes" id="UP001283361"/>
    </source>
</evidence>
<evidence type="ECO:0000313" key="1">
    <source>
        <dbReference type="EMBL" id="KAK3796735.1"/>
    </source>
</evidence>
<dbReference type="Proteomes" id="UP001283361">
    <property type="component" value="Unassembled WGS sequence"/>
</dbReference>
<accession>A0AAE1B006</accession>
<keyword evidence="2" id="KW-1185">Reference proteome</keyword>
<comment type="caution">
    <text evidence="1">The sequence shown here is derived from an EMBL/GenBank/DDBJ whole genome shotgun (WGS) entry which is preliminary data.</text>
</comment>
<dbReference type="EMBL" id="JAWDGP010000851">
    <property type="protein sequence ID" value="KAK3796735.1"/>
    <property type="molecule type" value="Genomic_DNA"/>
</dbReference>
<name>A0AAE1B006_9GAST</name>
<reference evidence="1" key="1">
    <citation type="journal article" date="2023" name="G3 (Bethesda)">
        <title>A reference genome for the long-term kleptoplast-retaining sea slug Elysia crispata morphotype clarki.</title>
        <authorList>
            <person name="Eastman K.E."/>
            <person name="Pendleton A.L."/>
            <person name="Shaikh M.A."/>
            <person name="Suttiyut T."/>
            <person name="Ogas R."/>
            <person name="Tomko P."/>
            <person name="Gavelis G."/>
            <person name="Widhalm J.R."/>
            <person name="Wisecaver J.H."/>
        </authorList>
    </citation>
    <scope>NUCLEOTIDE SEQUENCE</scope>
    <source>
        <strain evidence="1">ECLA1</strain>
    </source>
</reference>
<proteinExistence type="predicted"/>
<gene>
    <name evidence="1" type="ORF">RRG08_037498</name>
</gene>
<protein>
    <submittedName>
        <fullName evidence="1">Uncharacterized protein</fullName>
    </submittedName>
</protein>